<feature type="compositionally biased region" description="Basic and acidic residues" evidence="5">
    <location>
        <begin position="91"/>
        <end position="104"/>
    </location>
</feature>
<dbReference type="Gene3D" id="3.40.395.10">
    <property type="entry name" value="Adenoviral Proteinase, Chain A"/>
    <property type="match status" value="1"/>
</dbReference>
<dbReference type="OrthoDB" id="3687719at2759"/>
<organism evidence="7 8">
    <name type="scientific">Lentithecium fluviatile CBS 122367</name>
    <dbReference type="NCBI Taxonomy" id="1168545"/>
    <lineage>
        <taxon>Eukaryota</taxon>
        <taxon>Fungi</taxon>
        <taxon>Dikarya</taxon>
        <taxon>Ascomycota</taxon>
        <taxon>Pezizomycotina</taxon>
        <taxon>Dothideomycetes</taxon>
        <taxon>Pleosporomycetidae</taxon>
        <taxon>Pleosporales</taxon>
        <taxon>Massarineae</taxon>
        <taxon>Lentitheciaceae</taxon>
        <taxon>Lentithecium</taxon>
    </lineage>
</organism>
<evidence type="ECO:0000313" key="8">
    <source>
        <dbReference type="Proteomes" id="UP000799291"/>
    </source>
</evidence>
<sequence>MLAGTSLVRSRWDLGPEDLPHKVCCLISLSLFMNLFLPRREPAVKQTFASSHLRTPGLFTHCTTVREMLLHALDTPFRWCARLNPLQVSDSRTHTATTHDAERPAKKRRTDMSSISSPNSGMEGMSHLALATPPPTPSCTPPATVTLEWKDVPLDAHINRSRIFTQTHVLARNKSAHVYATSSRGFQREMPPTKRTRPALRQRRHSVDVLAFPPREAEVVFVEFEPVAVRFHETDEPIQREPVTSFPDARRYRMLERETDHWWPPVHGNNGDKKYLQLPKSSLSNREYSTITALDLPNCWFADSILDVALEMISLARNAESHGICIANSGTSQCLLLAGMQGDTDGDNTGMEEYKKMLENNNWIFIPINDGMLASDSSVTQGSHWSFLAVDRLHKVAHYVDSLFVIDPGYQQLATIIAQGVGNILGEKYRVRIEFRTPNQWRHNSLDLRDGYDRGPCGPFVVTMIEQYVKEIVRHRNMGQENDMQLNLRWTHPETFRRIFNSLKVRYQISDLMARLKIKLEANRYRNEHDAVALAGLENIVEVIADQEPLFGPQVESIGDAWPSRSPSHEEESESDSTLVEEVDPQSSVREDDFELDNNEDDWSDIKQDPATRVEYSPLKDDAPSHKP</sequence>
<keyword evidence="4" id="KW-0788">Thiol protease</keyword>
<dbReference type="GO" id="GO:0000338">
    <property type="term" value="P:protein deneddylation"/>
    <property type="evidence" value="ECO:0007669"/>
    <property type="project" value="TreeGrafter"/>
</dbReference>
<keyword evidence="8" id="KW-1185">Reference proteome</keyword>
<evidence type="ECO:0000256" key="2">
    <source>
        <dbReference type="ARBA" id="ARBA00022670"/>
    </source>
</evidence>
<reference evidence="7" key="1">
    <citation type="journal article" date="2020" name="Stud. Mycol.">
        <title>101 Dothideomycetes genomes: a test case for predicting lifestyles and emergence of pathogens.</title>
        <authorList>
            <person name="Haridas S."/>
            <person name="Albert R."/>
            <person name="Binder M."/>
            <person name="Bloem J."/>
            <person name="Labutti K."/>
            <person name="Salamov A."/>
            <person name="Andreopoulos B."/>
            <person name="Baker S."/>
            <person name="Barry K."/>
            <person name="Bills G."/>
            <person name="Bluhm B."/>
            <person name="Cannon C."/>
            <person name="Castanera R."/>
            <person name="Culley D."/>
            <person name="Daum C."/>
            <person name="Ezra D."/>
            <person name="Gonzalez J."/>
            <person name="Henrissat B."/>
            <person name="Kuo A."/>
            <person name="Liang C."/>
            <person name="Lipzen A."/>
            <person name="Lutzoni F."/>
            <person name="Magnuson J."/>
            <person name="Mondo S."/>
            <person name="Nolan M."/>
            <person name="Ohm R."/>
            <person name="Pangilinan J."/>
            <person name="Park H.-J."/>
            <person name="Ramirez L."/>
            <person name="Alfaro M."/>
            <person name="Sun H."/>
            <person name="Tritt A."/>
            <person name="Yoshinaga Y."/>
            <person name="Zwiers L.-H."/>
            <person name="Turgeon B."/>
            <person name="Goodwin S."/>
            <person name="Spatafora J."/>
            <person name="Crous P."/>
            <person name="Grigoriev I."/>
        </authorList>
    </citation>
    <scope>NUCLEOTIDE SEQUENCE</scope>
    <source>
        <strain evidence="7">CBS 122367</strain>
    </source>
</reference>
<evidence type="ECO:0000256" key="5">
    <source>
        <dbReference type="SAM" id="MobiDB-lite"/>
    </source>
</evidence>
<evidence type="ECO:0000256" key="1">
    <source>
        <dbReference type="ARBA" id="ARBA00005234"/>
    </source>
</evidence>
<accession>A0A6G1J6Z3</accession>
<dbReference type="PROSITE" id="PS50600">
    <property type="entry name" value="ULP_PROTEASE"/>
    <property type="match status" value="1"/>
</dbReference>
<feature type="compositionally biased region" description="Acidic residues" evidence="5">
    <location>
        <begin position="592"/>
        <end position="603"/>
    </location>
</feature>
<dbReference type="EMBL" id="MU005577">
    <property type="protein sequence ID" value="KAF2686005.1"/>
    <property type="molecule type" value="Genomic_DNA"/>
</dbReference>
<evidence type="ECO:0000259" key="6">
    <source>
        <dbReference type="PROSITE" id="PS50600"/>
    </source>
</evidence>
<feature type="region of interest" description="Disordered" evidence="5">
    <location>
        <begin position="183"/>
        <end position="202"/>
    </location>
</feature>
<proteinExistence type="inferred from homology"/>
<feature type="compositionally biased region" description="Basic and acidic residues" evidence="5">
    <location>
        <begin position="604"/>
        <end position="628"/>
    </location>
</feature>
<dbReference type="Proteomes" id="UP000799291">
    <property type="component" value="Unassembled WGS sequence"/>
</dbReference>
<feature type="compositionally biased region" description="Acidic residues" evidence="5">
    <location>
        <begin position="571"/>
        <end position="584"/>
    </location>
</feature>
<dbReference type="PANTHER" id="PTHR46468">
    <property type="entry name" value="SENTRIN-SPECIFIC PROTEASE 8"/>
    <property type="match status" value="1"/>
</dbReference>
<dbReference type="GO" id="GO:0006508">
    <property type="term" value="P:proteolysis"/>
    <property type="evidence" value="ECO:0007669"/>
    <property type="project" value="UniProtKB-KW"/>
</dbReference>
<dbReference type="InterPro" id="IPR038765">
    <property type="entry name" value="Papain-like_cys_pep_sf"/>
</dbReference>
<dbReference type="SUPFAM" id="SSF54001">
    <property type="entry name" value="Cysteine proteinases"/>
    <property type="match status" value="1"/>
</dbReference>
<evidence type="ECO:0000313" key="7">
    <source>
        <dbReference type="EMBL" id="KAF2686005.1"/>
    </source>
</evidence>
<dbReference type="GO" id="GO:0008234">
    <property type="term" value="F:cysteine-type peptidase activity"/>
    <property type="evidence" value="ECO:0007669"/>
    <property type="project" value="UniProtKB-KW"/>
</dbReference>
<dbReference type="Pfam" id="PF02902">
    <property type="entry name" value="Peptidase_C48"/>
    <property type="match status" value="1"/>
</dbReference>
<feature type="domain" description="Ubiquitin-like protease family profile" evidence="6">
    <location>
        <begin position="281"/>
        <end position="468"/>
    </location>
</feature>
<dbReference type="AlphaFoldDB" id="A0A6G1J6Z3"/>
<protein>
    <recommendedName>
        <fullName evidence="6">Ubiquitin-like protease family profile domain-containing protein</fullName>
    </recommendedName>
</protein>
<keyword evidence="2" id="KW-0645">Protease</keyword>
<feature type="region of interest" description="Disordered" evidence="5">
    <location>
        <begin position="91"/>
        <end position="125"/>
    </location>
</feature>
<feature type="region of interest" description="Disordered" evidence="5">
    <location>
        <begin position="555"/>
        <end position="628"/>
    </location>
</feature>
<dbReference type="InterPro" id="IPR044613">
    <property type="entry name" value="Nep1/2-like"/>
</dbReference>
<gene>
    <name evidence="7" type="ORF">K458DRAFT_207517</name>
</gene>
<dbReference type="GO" id="GO:0019784">
    <property type="term" value="F:deNEDDylase activity"/>
    <property type="evidence" value="ECO:0007669"/>
    <property type="project" value="InterPro"/>
</dbReference>
<dbReference type="InterPro" id="IPR003653">
    <property type="entry name" value="Peptidase_C48_C"/>
</dbReference>
<evidence type="ECO:0000256" key="3">
    <source>
        <dbReference type="ARBA" id="ARBA00022801"/>
    </source>
</evidence>
<keyword evidence="3" id="KW-0378">Hydrolase</keyword>
<name>A0A6G1J6Z3_9PLEO</name>
<evidence type="ECO:0000256" key="4">
    <source>
        <dbReference type="ARBA" id="ARBA00022807"/>
    </source>
</evidence>
<comment type="similarity">
    <text evidence="1">Belongs to the peptidase C48 family.</text>
</comment>
<dbReference type="PANTHER" id="PTHR46468:SF1">
    <property type="entry name" value="SENTRIN-SPECIFIC PROTEASE 8"/>
    <property type="match status" value="1"/>
</dbReference>